<organism evidence="1">
    <name type="scientific">Cherax quadricarinatus</name>
    <name type="common">Australian red claw crayfish</name>
    <dbReference type="NCBI Taxonomy" id="27406"/>
    <lineage>
        <taxon>Eukaryota</taxon>
        <taxon>Metazoa</taxon>
        <taxon>Ecdysozoa</taxon>
        <taxon>Arthropoda</taxon>
        <taxon>Crustacea</taxon>
        <taxon>Multicrustacea</taxon>
        <taxon>Malacostraca</taxon>
        <taxon>Eumalacostraca</taxon>
        <taxon>Eucarida</taxon>
        <taxon>Decapoda</taxon>
        <taxon>Pleocyemata</taxon>
        <taxon>Astacidea</taxon>
        <taxon>Parastacoidea</taxon>
        <taxon>Parastacidae</taxon>
        <taxon>Cherax</taxon>
    </lineage>
</organism>
<name>G0ZJ28_CHEQU</name>
<protein>
    <submittedName>
        <fullName evidence="1">L-asparaginase</fullName>
    </submittedName>
</protein>
<accession>G0ZJ28</accession>
<feature type="non-terminal residue" evidence="1">
    <location>
        <position position="1"/>
    </location>
</feature>
<evidence type="ECO:0000313" key="1">
    <source>
        <dbReference type="EMBL" id="AEL23025.1"/>
    </source>
</evidence>
<sequence length="47" mass="5558">TATRVTVREVCFSQVIRHKPFLIVHSCCCHKFLPKFLCRFSKMCSRL</sequence>
<dbReference type="AlphaFoldDB" id="G0ZJ28"/>
<dbReference type="EMBL" id="JF284479">
    <property type="protein sequence ID" value="AEL23025.1"/>
    <property type="molecule type" value="mRNA"/>
</dbReference>
<reference evidence="1" key="2">
    <citation type="submission" date="2011-02" db="EMBL/GenBank/DDBJ databases">
        <authorList>
            <person name="Liu H.-P."/>
            <person name="Chen R.-Y."/>
            <person name="Zhang Q.-X."/>
            <person name="Peng H."/>
            <person name="Wang K.-J."/>
        </authorList>
    </citation>
    <scope>NUCLEOTIDE SEQUENCE</scope>
</reference>
<reference evidence="1" key="1">
    <citation type="journal article" date="2011" name="Dev. Comp. Immunol.">
        <title>Differential gene expression profile from haematopoietic tissue stem cells of red claw crayfish, Cherax quadricarinatus, in response to WSSV infection.</title>
        <authorList>
            <person name="Liu H.P."/>
            <person name="Chen R.Y."/>
            <person name="Zhang Q.X."/>
            <person name="Peng H."/>
            <person name="Wang K.J."/>
        </authorList>
    </citation>
    <scope>NUCLEOTIDE SEQUENCE</scope>
</reference>
<proteinExistence type="evidence at transcript level"/>